<dbReference type="InterPro" id="IPR018597">
    <property type="entry name" value="Phage_Tuc2009_YjcQ"/>
</dbReference>
<reference evidence="1" key="1">
    <citation type="journal article" date="2021" name="Proc. Natl. Acad. Sci. U.S.A.">
        <title>A Catalog of Tens of Thousands of Viruses from Human Metagenomes Reveals Hidden Associations with Chronic Diseases.</title>
        <authorList>
            <person name="Tisza M.J."/>
            <person name="Buck C.B."/>
        </authorList>
    </citation>
    <scope>NUCLEOTIDE SEQUENCE</scope>
    <source>
        <strain evidence="1">Cte5Z19</strain>
    </source>
</reference>
<sequence length="110" mass="12869">MAQNDYFVIVYRVLKYLYDCLKKGEKPEAEYLVASTYNIPENYWIYILLSLINEEYIKGIRVDSTKDGVIFGDLQEAIITPKGIEYLFENSLIEKAKKTLKDVKDMIPFI</sequence>
<dbReference type="Pfam" id="PF09639">
    <property type="entry name" value="YjcQ"/>
    <property type="match status" value="1"/>
</dbReference>
<dbReference type="EMBL" id="BK015255">
    <property type="protein sequence ID" value="DAD98166.1"/>
    <property type="molecule type" value="Genomic_DNA"/>
</dbReference>
<organism evidence="1">
    <name type="scientific">Myoviridae sp. cte5Z19</name>
    <dbReference type="NCBI Taxonomy" id="2825145"/>
    <lineage>
        <taxon>Viruses</taxon>
        <taxon>Duplodnaviria</taxon>
        <taxon>Heunggongvirae</taxon>
        <taxon>Uroviricota</taxon>
        <taxon>Caudoviricetes</taxon>
    </lineage>
</organism>
<accession>A0A8S5NTU0</accession>
<name>A0A8S5NTU0_9CAUD</name>
<dbReference type="SUPFAM" id="SSF46785">
    <property type="entry name" value="Winged helix' DNA-binding domain"/>
    <property type="match status" value="1"/>
</dbReference>
<evidence type="ECO:0000313" key="1">
    <source>
        <dbReference type="EMBL" id="DAD98166.1"/>
    </source>
</evidence>
<dbReference type="InterPro" id="IPR036390">
    <property type="entry name" value="WH_DNA-bd_sf"/>
</dbReference>
<dbReference type="Gene3D" id="1.10.10.10">
    <property type="entry name" value="Winged helix-like DNA-binding domain superfamily/Winged helix DNA-binding domain"/>
    <property type="match status" value="1"/>
</dbReference>
<dbReference type="InterPro" id="IPR036388">
    <property type="entry name" value="WH-like_DNA-bd_sf"/>
</dbReference>
<proteinExistence type="predicted"/>
<protein>
    <submittedName>
        <fullName evidence="1">YjcQ protein</fullName>
    </submittedName>
</protein>